<dbReference type="Pfam" id="PF20449">
    <property type="entry name" value="DUF6706"/>
    <property type="match status" value="1"/>
</dbReference>
<name>A0AAU8VJH6_9FLAO</name>
<evidence type="ECO:0000313" key="1">
    <source>
        <dbReference type="EMBL" id="AQX03470.1"/>
    </source>
</evidence>
<dbReference type="AlphaFoldDB" id="A0AAU8VJH6"/>
<protein>
    <submittedName>
        <fullName evidence="1">Uncharacterized protein</fullName>
    </submittedName>
</protein>
<dbReference type="InterPro" id="IPR046552">
    <property type="entry name" value="DUF6706"/>
</dbReference>
<dbReference type="EMBL" id="CP016374">
    <property type="protein sequence ID" value="AQX03470.1"/>
    <property type="molecule type" value="Genomic_DNA"/>
</dbReference>
<reference evidence="1 2" key="1">
    <citation type="submission" date="2016-07" db="EMBL/GenBank/DDBJ databases">
        <title>Revisiting the taxonomy of the Elizabethkingia Genus using Whole-Genome Sequencing, Optical Mapping, and MALDI-TOF, along with proposal of three novel Elizabethkingia species: Elizabethkingia bruuniana sp. nov., Elizabethkingia ursingii sp. nov., and Elizabethkingia occulta sp. nov.</title>
        <authorList>
            <person name="Nicholson A.C."/>
        </authorList>
    </citation>
    <scope>NUCLEOTIDE SEQUENCE [LARGE SCALE GENOMIC DNA]</scope>
    <source>
        <strain evidence="1 2">F3201</strain>
    </source>
</reference>
<gene>
    <name evidence="1" type="ORF">BBD32_02570</name>
</gene>
<evidence type="ECO:0000313" key="2">
    <source>
        <dbReference type="Proteomes" id="UP000190848"/>
    </source>
</evidence>
<dbReference type="Proteomes" id="UP000190848">
    <property type="component" value="Chromosome"/>
</dbReference>
<organism evidence="1 2">
    <name type="scientific">Elizabethkingia anophelis</name>
    <dbReference type="NCBI Taxonomy" id="1117645"/>
    <lineage>
        <taxon>Bacteria</taxon>
        <taxon>Pseudomonadati</taxon>
        <taxon>Bacteroidota</taxon>
        <taxon>Flavobacteriia</taxon>
        <taxon>Flavobacteriales</taxon>
        <taxon>Weeksellaceae</taxon>
        <taxon>Elizabethkingia</taxon>
    </lineage>
</organism>
<accession>A0AAU8VJH6</accession>
<proteinExistence type="predicted"/>
<sequence length="106" mass="12040">MQVRDYLTALFNGWSVDVSEEVLNVELINAGVDGSSEYNAEMKEKVQKVLYNLIPTLVLPSSIGEGGMSISYDKDKMELFYDLLCSDLNMPNKLKRNKIKDITSQW</sequence>